<evidence type="ECO:0000256" key="1">
    <source>
        <dbReference type="SAM" id="SignalP"/>
    </source>
</evidence>
<dbReference type="InterPro" id="IPR010512">
    <property type="entry name" value="DUF1091"/>
</dbReference>
<accession>A0A1A9X1L9</accession>
<dbReference type="EnsemblMetazoa" id="GBRI040887-RA">
    <property type="protein sequence ID" value="GBRI040887-PA"/>
    <property type="gene ID" value="GBRI040887"/>
</dbReference>
<proteinExistence type="predicted"/>
<keyword evidence="3" id="KW-1185">Reference proteome</keyword>
<dbReference type="Pfam" id="PF06477">
    <property type="entry name" value="DUF1091"/>
    <property type="match status" value="1"/>
</dbReference>
<keyword evidence="1" id="KW-0732">Signal</keyword>
<organism evidence="2 3">
    <name type="scientific">Glossina brevipalpis</name>
    <dbReference type="NCBI Taxonomy" id="37001"/>
    <lineage>
        <taxon>Eukaryota</taxon>
        <taxon>Metazoa</taxon>
        <taxon>Ecdysozoa</taxon>
        <taxon>Arthropoda</taxon>
        <taxon>Hexapoda</taxon>
        <taxon>Insecta</taxon>
        <taxon>Pterygota</taxon>
        <taxon>Neoptera</taxon>
        <taxon>Endopterygota</taxon>
        <taxon>Diptera</taxon>
        <taxon>Brachycera</taxon>
        <taxon>Muscomorpha</taxon>
        <taxon>Hippoboscoidea</taxon>
        <taxon>Glossinidae</taxon>
        <taxon>Glossina</taxon>
    </lineage>
</organism>
<feature type="signal peptide" evidence="1">
    <location>
        <begin position="1"/>
        <end position="25"/>
    </location>
</feature>
<dbReference type="AlphaFoldDB" id="A0A1A9X1L9"/>
<name>A0A1A9X1L9_9MUSC</name>
<evidence type="ECO:0000313" key="3">
    <source>
        <dbReference type="Proteomes" id="UP000091820"/>
    </source>
</evidence>
<protein>
    <submittedName>
        <fullName evidence="2">Uncharacterized protein</fullName>
    </submittedName>
</protein>
<sequence>MASKKMSAILAIFLFILKNSIYSRAENDKPPYKVVLDKLIKEKEAEHIVKTDLTFDKVGDEVLVNGQMEQLVDLDNNYKSVIFIYHADEPEGEYKKIMTLPKKGICELMQKQYKNYFYESLKEHANAPDPDACPIVKETYIVKDYPLDSSKIQKFLRPGYYRIEGFLYHNDVDVLKYSVYAHVDET</sequence>
<dbReference type="SMART" id="SM00697">
    <property type="entry name" value="DM8"/>
    <property type="match status" value="1"/>
</dbReference>
<dbReference type="VEuPathDB" id="VectorBase:GBRI040887"/>
<reference evidence="3" key="1">
    <citation type="submission" date="2014-03" db="EMBL/GenBank/DDBJ databases">
        <authorList>
            <person name="Aksoy S."/>
            <person name="Warren W."/>
            <person name="Wilson R.K."/>
        </authorList>
    </citation>
    <scope>NUCLEOTIDE SEQUENCE [LARGE SCALE GENOMIC DNA]</scope>
    <source>
        <strain evidence="3">IAEA</strain>
    </source>
</reference>
<evidence type="ECO:0000313" key="2">
    <source>
        <dbReference type="EnsemblMetazoa" id="GBRI040887-PA"/>
    </source>
</evidence>
<dbReference type="PANTHER" id="PTHR21112">
    <property type="entry name" value="CHEMOSENSORY PROTEIN A 29A-RELATED"/>
    <property type="match status" value="1"/>
</dbReference>
<reference evidence="2" key="2">
    <citation type="submission" date="2020-05" db="UniProtKB">
        <authorList>
            <consortium name="EnsemblMetazoa"/>
        </authorList>
    </citation>
    <scope>IDENTIFICATION</scope>
    <source>
        <strain evidence="2">IAEA</strain>
    </source>
</reference>
<dbReference type="PANTHER" id="PTHR21112:SF10">
    <property type="entry name" value="CHEMOSENSORY PROTEIN A 87A"/>
    <property type="match status" value="1"/>
</dbReference>
<dbReference type="Proteomes" id="UP000091820">
    <property type="component" value="Unassembled WGS sequence"/>
</dbReference>
<feature type="chain" id="PRO_5008400938" evidence="1">
    <location>
        <begin position="26"/>
        <end position="186"/>
    </location>
</feature>